<dbReference type="Gene3D" id="1.10.1670.10">
    <property type="entry name" value="Helix-hairpin-Helix base-excision DNA repair enzymes (C-terminal)"/>
    <property type="match status" value="1"/>
</dbReference>
<feature type="domain" description="HhH-GPD" evidence="5">
    <location>
        <begin position="1"/>
        <end position="111"/>
    </location>
</feature>
<dbReference type="GO" id="GO:0051539">
    <property type="term" value="F:4 iron, 4 sulfur cluster binding"/>
    <property type="evidence" value="ECO:0007669"/>
    <property type="project" value="InterPro"/>
</dbReference>
<dbReference type="InterPro" id="IPR023170">
    <property type="entry name" value="HhH_base_excis_C"/>
</dbReference>
<dbReference type="PANTHER" id="PTHR47203:SF1">
    <property type="entry name" value="HYPOTHETICAL BASE EXCISION DNA REPAIR PROTEIN (EUROFUNG)"/>
    <property type="match status" value="1"/>
</dbReference>
<evidence type="ECO:0000256" key="2">
    <source>
        <dbReference type="ARBA" id="ARBA00022723"/>
    </source>
</evidence>
<evidence type="ECO:0000256" key="4">
    <source>
        <dbReference type="ARBA" id="ARBA00023014"/>
    </source>
</evidence>
<dbReference type="InterPro" id="IPR003265">
    <property type="entry name" value="HhH-GPD_domain"/>
</dbReference>
<keyword evidence="6" id="KW-0456">Lyase</keyword>
<evidence type="ECO:0000256" key="3">
    <source>
        <dbReference type="ARBA" id="ARBA00023004"/>
    </source>
</evidence>
<dbReference type="SMART" id="SM00525">
    <property type="entry name" value="FES"/>
    <property type="match status" value="1"/>
</dbReference>
<dbReference type="GO" id="GO:0006284">
    <property type="term" value="P:base-excision repair"/>
    <property type="evidence" value="ECO:0007669"/>
    <property type="project" value="InterPro"/>
</dbReference>
<dbReference type="GO" id="GO:0140078">
    <property type="term" value="F:class I DNA-(apurinic or apyrimidinic site) endonuclease activity"/>
    <property type="evidence" value="ECO:0007669"/>
    <property type="project" value="UniProtKB-EC"/>
</dbReference>
<evidence type="ECO:0000313" key="6">
    <source>
        <dbReference type="EMBL" id="SPS04795.1"/>
    </source>
</evidence>
<evidence type="ECO:0000259" key="5">
    <source>
        <dbReference type="SMART" id="SM00478"/>
    </source>
</evidence>
<name>A0A2X0SIR2_9PROT</name>
<proteinExistence type="predicted"/>
<dbReference type="Gene3D" id="1.10.340.30">
    <property type="entry name" value="Hypothetical protein, domain 2"/>
    <property type="match status" value="1"/>
</dbReference>
<keyword evidence="4" id="KW-0411">Iron-sulfur</keyword>
<dbReference type="SUPFAM" id="SSF48150">
    <property type="entry name" value="DNA-glycosylase"/>
    <property type="match status" value="1"/>
</dbReference>
<evidence type="ECO:0000256" key="1">
    <source>
        <dbReference type="ARBA" id="ARBA00001966"/>
    </source>
</evidence>
<comment type="cofactor">
    <cofactor evidence="1">
        <name>[4Fe-4S] cluster</name>
        <dbReference type="ChEBI" id="CHEBI:49883"/>
    </cofactor>
</comment>
<dbReference type="PANTHER" id="PTHR47203">
    <property type="match status" value="1"/>
</dbReference>
<dbReference type="InterPro" id="IPR003651">
    <property type="entry name" value="Endonuclease3_FeS-loop_motif"/>
</dbReference>
<keyword evidence="3" id="KW-0408">Iron</keyword>
<dbReference type="GO" id="GO:0046872">
    <property type="term" value="F:metal ion binding"/>
    <property type="evidence" value="ECO:0007669"/>
    <property type="project" value="UniProtKB-KW"/>
</dbReference>
<dbReference type="SMART" id="SM00478">
    <property type="entry name" value="ENDO3c"/>
    <property type="match status" value="1"/>
</dbReference>
<keyword evidence="6" id="KW-0378">Hydrolase</keyword>
<keyword evidence="6" id="KW-0255">Endonuclease</keyword>
<dbReference type="CDD" id="cd00056">
    <property type="entry name" value="ENDO3c"/>
    <property type="match status" value="1"/>
</dbReference>
<sequence>MRSLLDAVIARFGAPTLKPLRKMSDRDAEAILIALPNVGKKVARCVMMYSLDRQVFPVDTHCWRIARRLGWVRPTQKDRHCAPRDMDRLQSKIPPEFRYSLHVNMISLGREICTASAPKCEECPIATWCSKIGVTRGRARKKLPHNH</sequence>
<dbReference type="GO" id="GO:0016787">
    <property type="term" value="F:hydrolase activity"/>
    <property type="evidence" value="ECO:0007669"/>
    <property type="project" value="UniProtKB-ARBA"/>
</dbReference>
<keyword evidence="2" id="KW-0479">Metal-binding</keyword>
<reference evidence="6" key="1">
    <citation type="submission" date="2018-05" db="EMBL/GenBank/DDBJ databases">
        <authorList>
            <person name="Lanie J.A."/>
            <person name="Ng W.-L."/>
            <person name="Kazmierczak K.M."/>
            <person name="Andrzejewski T.M."/>
            <person name="Davidsen T.M."/>
            <person name="Wayne K.J."/>
            <person name="Tettelin H."/>
            <person name="Glass J.I."/>
            <person name="Rusch D."/>
            <person name="Podicherti R."/>
            <person name="Tsui H.-C.T."/>
            <person name="Winkler M.E."/>
        </authorList>
    </citation>
    <scope>NUCLEOTIDE SEQUENCE</scope>
    <source>
        <strain evidence="6">KNB</strain>
    </source>
</reference>
<dbReference type="InterPro" id="IPR011257">
    <property type="entry name" value="DNA_glycosylase"/>
</dbReference>
<organism evidence="6">
    <name type="scientific">Candidatus Nitrotoga fabula</name>
    <dbReference type="NCBI Taxonomy" id="2182327"/>
    <lineage>
        <taxon>Bacteria</taxon>
        <taxon>Pseudomonadati</taxon>
        <taxon>Pseudomonadota</taxon>
        <taxon>Betaproteobacteria</taxon>
        <taxon>Nitrosomonadales</taxon>
        <taxon>Gallionellaceae</taxon>
        <taxon>Candidatus Nitrotoga</taxon>
    </lineage>
</organism>
<dbReference type="EMBL" id="LS423452">
    <property type="protein sequence ID" value="SPS04795.1"/>
    <property type="molecule type" value="Genomic_DNA"/>
</dbReference>
<gene>
    <name evidence="6" type="ORF">NITFAB_0384</name>
</gene>
<dbReference type="AlphaFoldDB" id="A0A2X0SIR2"/>
<dbReference type="Pfam" id="PF10576">
    <property type="entry name" value="EndIII_4Fe-2S"/>
    <property type="match status" value="1"/>
</dbReference>
<dbReference type="EC" id="4.2.99.18" evidence="6"/>
<protein>
    <submittedName>
        <fullName evidence="6">Endonuclease III</fullName>
        <ecNumber evidence="6">4.2.99.18</ecNumber>
    </submittedName>
</protein>
<accession>A0A2X0SIR2</accession>
<keyword evidence="6" id="KW-0540">Nuclease</keyword>